<organism evidence="2 3">
    <name type="scientific">Winogradskya consettensis</name>
    <dbReference type="NCBI Taxonomy" id="113560"/>
    <lineage>
        <taxon>Bacteria</taxon>
        <taxon>Bacillati</taxon>
        <taxon>Actinomycetota</taxon>
        <taxon>Actinomycetes</taxon>
        <taxon>Micromonosporales</taxon>
        <taxon>Micromonosporaceae</taxon>
        <taxon>Winogradskya</taxon>
    </lineage>
</organism>
<dbReference type="InterPro" id="IPR029058">
    <property type="entry name" value="AB_hydrolase_fold"/>
</dbReference>
<dbReference type="Pfam" id="PF12697">
    <property type="entry name" value="Abhydrolase_6"/>
    <property type="match status" value="1"/>
</dbReference>
<dbReference type="PANTHER" id="PTHR43798:SF33">
    <property type="entry name" value="HYDROLASE, PUTATIVE (AFU_ORTHOLOGUE AFUA_2G14860)-RELATED"/>
    <property type="match status" value="1"/>
</dbReference>
<comment type="caution">
    <text evidence="2">The sequence shown here is derived from an EMBL/GenBank/DDBJ whole genome shotgun (WGS) entry which is preliminary data.</text>
</comment>
<accession>A0A919VZM9</accession>
<evidence type="ECO:0000259" key="1">
    <source>
        <dbReference type="Pfam" id="PF12697"/>
    </source>
</evidence>
<gene>
    <name evidence="2" type="ORF">Aco04nite_42060</name>
</gene>
<name>A0A919VZM9_9ACTN</name>
<dbReference type="PANTHER" id="PTHR43798">
    <property type="entry name" value="MONOACYLGLYCEROL LIPASE"/>
    <property type="match status" value="1"/>
</dbReference>
<dbReference type="EMBL" id="BOQP01000021">
    <property type="protein sequence ID" value="GIM74788.1"/>
    <property type="molecule type" value="Genomic_DNA"/>
</dbReference>
<sequence length="236" mass="26103">MGMSDLLLIHGLTYDHRAWTPLRKHLDPGRRVLAVDLPGHGSSPRRDAYPLTDLIAAVHEQVTAAGLIEPVVVGHSAGAIIAGAYAARYPAAAVVNIDQMLLPGPFFAVVRTAEPQLRGPRWREFWERMLAGMGIESLPDDARKLVETATDPRQDLLLGYWDEILRETDEQIRENRLRELRAIASKGIPYHWVNASEPPTAYLRWLRSVLPQAEVTVVPGGHFPHIADPAAVAAML</sequence>
<dbReference type="Gene3D" id="3.40.50.1820">
    <property type="entry name" value="alpha/beta hydrolase"/>
    <property type="match status" value="1"/>
</dbReference>
<protein>
    <recommendedName>
        <fullName evidence="1">AB hydrolase-1 domain-containing protein</fullName>
    </recommendedName>
</protein>
<dbReference type="InterPro" id="IPR000073">
    <property type="entry name" value="AB_hydrolase_1"/>
</dbReference>
<dbReference type="Proteomes" id="UP000680865">
    <property type="component" value="Unassembled WGS sequence"/>
</dbReference>
<proteinExistence type="predicted"/>
<dbReference type="InterPro" id="IPR050266">
    <property type="entry name" value="AB_hydrolase_sf"/>
</dbReference>
<evidence type="ECO:0000313" key="2">
    <source>
        <dbReference type="EMBL" id="GIM74788.1"/>
    </source>
</evidence>
<dbReference type="GO" id="GO:0016020">
    <property type="term" value="C:membrane"/>
    <property type="evidence" value="ECO:0007669"/>
    <property type="project" value="TreeGrafter"/>
</dbReference>
<keyword evidence="3" id="KW-1185">Reference proteome</keyword>
<reference evidence="2" key="1">
    <citation type="submission" date="2021-03" db="EMBL/GenBank/DDBJ databases">
        <title>Whole genome shotgun sequence of Actinoplanes consettensis NBRC 14913.</title>
        <authorList>
            <person name="Komaki H."/>
            <person name="Tamura T."/>
        </authorList>
    </citation>
    <scope>NUCLEOTIDE SEQUENCE</scope>
    <source>
        <strain evidence="2">NBRC 14913</strain>
    </source>
</reference>
<evidence type="ECO:0000313" key="3">
    <source>
        <dbReference type="Proteomes" id="UP000680865"/>
    </source>
</evidence>
<dbReference type="AlphaFoldDB" id="A0A919VZM9"/>
<feature type="domain" description="AB hydrolase-1" evidence="1">
    <location>
        <begin position="6"/>
        <end position="234"/>
    </location>
</feature>
<dbReference type="SUPFAM" id="SSF53474">
    <property type="entry name" value="alpha/beta-Hydrolases"/>
    <property type="match status" value="1"/>
</dbReference>
<dbReference type="GO" id="GO:0003824">
    <property type="term" value="F:catalytic activity"/>
    <property type="evidence" value="ECO:0007669"/>
    <property type="project" value="UniProtKB-ARBA"/>
</dbReference>